<accession>A0ABQ1S0I0</accession>
<reference evidence="3" key="1">
    <citation type="journal article" date="2019" name="Int. J. Syst. Evol. Microbiol.">
        <title>The Global Catalogue of Microorganisms (GCM) 10K type strain sequencing project: providing services to taxonomists for standard genome sequencing and annotation.</title>
        <authorList>
            <consortium name="The Broad Institute Genomics Platform"/>
            <consortium name="The Broad Institute Genome Sequencing Center for Infectious Disease"/>
            <person name="Wu L."/>
            <person name="Ma J."/>
        </authorList>
    </citation>
    <scope>NUCLEOTIDE SEQUENCE [LARGE SCALE GENOMIC DNA]</scope>
    <source>
        <strain evidence="3">CGMCC 1.15959</strain>
    </source>
</reference>
<dbReference type="RefSeq" id="WP_188643471.1">
    <property type="nucleotide sequence ID" value="NZ_BMKL01000001.1"/>
</dbReference>
<feature type="region of interest" description="Disordered" evidence="1">
    <location>
        <begin position="1"/>
        <end position="21"/>
    </location>
</feature>
<evidence type="ECO:0000256" key="1">
    <source>
        <dbReference type="SAM" id="MobiDB-lite"/>
    </source>
</evidence>
<evidence type="ECO:0000313" key="3">
    <source>
        <dbReference type="Proteomes" id="UP000619041"/>
    </source>
</evidence>
<gene>
    <name evidence="2" type="ORF">GCM10011515_02430</name>
</gene>
<name>A0ABQ1S0I0_9SPHN</name>
<protein>
    <submittedName>
        <fullName evidence="2">Uncharacterized protein</fullName>
    </submittedName>
</protein>
<dbReference type="Proteomes" id="UP000619041">
    <property type="component" value="Unassembled WGS sequence"/>
</dbReference>
<evidence type="ECO:0000313" key="2">
    <source>
        <dbReference type="EMBL" id="GGD86420.1"/>
    </source>
</evidence>
<dbReference type="EMBL" id="BMKL01000001">
    <property type="protein sequence ID" value="GGD86420.1"/>
    <property type="molecule type" value="Genomic_DNA"/>
</dbReference>
<organism evidence="2 3">
    <name type="scientific">Tsuneonella deserti</name>
    <dbReference type="NCBI Taxonomy" id="2035528"/>
    <lineage>
        <taxon>Bacteria</taxon>
        <taxon>Pseudomonadati</taxon>
        <taxon>Pseudomonadota</taxon>
        <taxon>Alphaproteobacteria</taxon>
        <taxon>Sphingomonadales</taxon>
        <taxon>Erythrobacteraceae</taxon>
        <taxon>Tsuneonella</taxon>
    </lineage>
</organism>
<keyword evidence="3" id="KW-1185">Reference proteome</keyword>
<proteinExistence type="predicted"/>
<sequence>MSQVQPRQGATGLTSESWENEGGSLVAETLAGSLGVVRHLTETYSVGGFQYTNLTDAIAQARRMTKLEREVL</sequence>
<feature type="compositionally biased region" description="Polar residues" evidence="1">
    <location>
        <begin position="1"/>
        <end position="17"/>
    </location>
</feature>
<comment type="caution">
    <text evidence="2">The sequence shown here is derived from an EMBL/GenBank/DDBJ whole genome shotgun (WGS) entry which is preliminary data.</text>
</comment>